<accession>A0A9D4MCZ9</accession>
<comment type="caution">
    <text evidence="3">The sequence shown here is derived from an EMBL/GenBank/DDBJ whole genome shotgun (WGS) entry which is preliminary data.</text>
</comment>
<keyword evidence="2" id="KW-0472">Membrane</keyword>
<dbReference type="EMBL" id="JAIWYP010000002">
    <property type="protein sequence ID" value="KAH3873222.1"/>
    <property type="molecule type" value="Genomic_DNA"/>
</dbReference>
<feature type="compositionally biased region" description="Low complexity" evidence="1">
    <location>
        <begin position="174"/>
        <end position="183"/>
    </location>
</feature>
<sequence>MSWCGMDPYAFAKSSQTTVRSFLPFFASLISCVIALVCSMQPEKPGIPPFWTEVLMYALPVRKDVSLLARMAKNIFPSTLSNEMVRNWLTVLELRSFGVNIPSTSFQASGTSPFLQTTLRSLHKRMRSSGHILYTLYGVALGPGAEAALAFFTASFTSPSVGSVAFSCFSGSSAGSILSQSPSTSSRLGSEWVT</sequence>
<organism evidence="3 4">
    <name type="scientific">Dreissena polymorpha</name>
    <name type="common">Zebra mussel</name>
    <name type="synonym">Mytilus polymorpha</name>
    <dbReference type="NCBI Taxonomy" id="45954"/>
    <lineage>
        <taxon>Eukaryota</taxon>
        <taxon>Metazoa</taxon>
        <taxon>Spiralia</taxon>
        <taxon>Lophotrochozoa</taxon>
        <taxon>Mollusca</taxon>
        <taxon>Bivalvia</taxon>
        <taxon>Autobranchia</taxon>
        <taxon>Heteroconchia</taxon>
        <taxon>Euheterodonta</taxon>
        <taxon>Imparidentia</taxon>
        <taxon>Neoheterodontei</taxon>
        <taxon>Myida</taxon>
        <taxon>Dreissenoidea</taxon>
        <taxon>Dreissenidae</taxon>
        <taxon>Dreissena</taxon>
    </lineage>
</organism>
<evidence type="ECO:0000256" key="1">
    <source>
        <dbReference type="SAM" id="MobiDB-lite"/>
    </source>
</evidence>
<feature type="transmembrane region" description="Helical" evidence="2">
    <location>
        <begin position="22"/>
        <end position="40"/>
    </location>
</feature>
<keyword evidence="2" id="KW-0812">Transmembrane</keyword>
<keyword evidence="2" id="KW-1133">Transmembrane helix</keyword>
<evidence type="ECO:0000313" key="3">
    <source>
        <dbReference type="EMBL" id="KAH3873222.1"/>
    </source>
</evidence>
<gene>
    <name evidence="3" type="ORF">DPMN_036451</name>
</gene>
<feature type="transmembrane region" description="Helical" evidence="2">
    <location>
        <begin position="132"/>
        <end position="154"/>
    </location>
</feature>
<evidence type="ECO:0000256" key="2">
    <source>
        <dbReference type="SAM" id="Phobius"/>
    </source>
</evidence>
<reference evidence="3" key="2">
    <citation type="submission" date="2020-11" db="EMBL/GenBank/DDBJ databases">
        <authorList>
            <person name="McCartney M.A."/>
            <person name="Auch B."/>
            <person name="Kono T."/>
            <person name="Mallez S."/>
            <person name="Becker A."/>
            <person name="Gohl D.M."/>
            <person name="Silverstein K.A.T."/>
            <person name="Koren S."/>
            <person name="Bechman K.B."/>
            <person name="Herman A."/>
            <person name="Abrahante J.E."/>
            <person name="Garbe J."/>
        </authorList>
    </citation>
    <scope>NUCLEOTIDE SEQUENCE</scope>
    <source>
        <strain evidence="3">Duluth1</strain>
        <tissue evidence="3">Whole animal</tissue>
    </source>
</reference>
<proteinExistence type="predicted"/>
<feature type="region of interest" description="Disordered" evidence="1">
    <location>
        <begin position="174"/>
        <end position="194"/>
    </location>
</feature>
<reference evidence="3" key="1">
    <citation type="journal article" date="2019" name="bioRxiv">
        <title>The Genome of the Zebra Mussel, Dreissena polymorpha: A Resource for Invasive Species Research.</title>
        <authorList>
            <person name="McCartney M.A."/>
            <person name="Auch B."/>
            <person name="Kono T."/>
            <person name="Mallez S."/>
            <person name="Zhang Y."/>
            <person name="Obille A."/>
            <person name="Becker A."/>
            <person name="Abrahante J.E."/>
            <person name="Garbe J."/>
            <person name="Badalamenti J.P."/>
            <person name="Herman A."/>
            <person name="Mangelson H."/>
            <person name="Liachko I."/>
            <person name="Sullivan S."/>
            <person name="Sone E.D."/>
            <person name="Koren S."/>
            <person name="Silverstein K.A.T."/>
            <person name="Beckman K.B."/>
            <person name="Gohl D.M."/>
        </authorList>
    </citation>
    <scope>NUCLEOTIDE SEQUENCE</scope>
    <source>
        <strain evidence="3">Duluth1</strain>
        <tissue evidence="3">Whole animal</tissue>
    </source>
</reference>
<dbReference type="Proteomes" id="UP000828390">
    <property type="component" value="Unassembled WGS sequence"/>
</dbReference>
<feature type="compositionally biased region" description="Polar residues" evidence="1">
    <location>
        <begin position="184"/>
        <end position="194"/>
    </location>
</feature>
<evidence type="ECO:0000313" key="4">
    <source>
        <dbReference type="Proteomes" id="UP000828390"/>
    </source>
</evidence>
<keyword evidence="4" id="KW-1185">Reference proteome</keyword>
<dbReference type="AlphaFoldDB" id="A0A9D4MCZ9"/>
<name>A0A9D4MCZ9_DREPO</name>
<protein>
    <submittedName>
        <fullName evidence="3">Uncharacterized protein</fullName>
    </submittedName>
</protein>